<organism evidence="1 2">
    <name type="scientific">Cupriavidus taiwanensis</name>
    <dbReference type="NCBI Taxonomy" id="164546"/>
    <lineage>
        <taxon>Bacteria</taxon>
        <taxon>Pseudomonadati</taxon>
        <taxon>Pseudomonadota</taxon>
        <taxon>Betaproteobacteria</taxon>
        <taxon>Burkholderiales</taxon>
        <taxon>Burkholderiaceae</taxon>
        <taxon>Cupriavidus</taxon>
    </lineage>
</organism>
<evidence type="ECO:0000313" key="2">
    <source>
        <dbReference type="Proteomes" id="UP000255505"/>
    </source>
</evidence>
<protein>
    <submittedName>
        <fullName evidence="1">Uncharacterized protein</fullName>
    </submittedName>
</protein>
<sequence>MRSNIAIDADSRLAFARLLSGCHFYVTDVTILGVARARSTLNCRLSVRPRQWPFPMQIGLV</sequence>
<dbReference type="Proteomes" id="UP000255505">
    <property type="component" value="Chromosome I"/>
</dbReference>
<accession>A0A375ID03</accession>
<proteinExistence type="predicted"/>
<name>A0A375ID03_9BURK</name>
<evidence type="ECO:0000313" key="1">
    <source>
        <dbReference type="EMBL" id="SPK72666.1"/>
    </source>
</evidence>
<reference evidence="1 2" key="1">
    <citation type="submission" date="2018-01" db="EMBL/GenBank/DDBJ databases">
        <authorList>
            <person name="Gaut B.S."/>
            <person name="Morton B.R."/>
            <person name="Clegg M.T."/>
            <person name="Duvall M.R."/>
        </authorList>
    </citation>
    <scope>NUCLEOTIDE SEQUENCE [LARGE SCALE GENOMIC DNA]</scope>
    <source>
        <strain evidence="1">Cupriavidus taiwanensis LMG 19425</strain>
    </source>
</reference>
<gene>
    <name evidence="1" type="ORF">CT19425_80044</name>
</gene>
<dbReference type="EMBL" id="LT991976">
    <property type="protein sequence ID" value="SPK72666.1"/>
    <property type="molecule type" value="Genomic_DNA"/>
</dbReference>
<dbReference type="AlphaFoldDB" id="A0A375ID03"/>